<evidence type="ECO:0000313" key="1">
    <source>
        <dbReference type="EMBL" id="GAL65282.1"/>
    </source>
</evidence>
<dbReference type="EMBL" id="BBNR01000001">
    <property type="protein sequence ID" value="GAL65282.1"/>
    <property type="molecule type" value="Genomic_DNA"/>
</dbReference>
<dbReference type="GO" id="GO:0004845">
    <property type="term" value="F:uracil phosphoribosyltransferase activity"/>
    <property type="evidence" value="ECO:0007669"/>
    <property type="project" value="UniProtKB-EC"/>
</dbReference>
<dbReference type="AlphaFoldDB" id="A0A090WCL6"/>
<gene>
    <name evidence="1" type="ORF">JCM19301_3742</name>
</gene>
<evidence type="ECO:0000313" key="2">
    <source>
        <dbReference type="Proteomes" id="UP000029641"/>
    </source>
</evidence>
<sequence>MHIHNFSKENSILNTFISEIRDVNIQKDRMRFRRNIERIGEVLGYEMSKELNYKPKKLQRL</sequence>
<proteinExistence type="predicted"/>
<keyword evidence="1" id="KW-0328">Glycosyltransferase</keyword>
<organism evidence="1 2">
    <name type="scientific">Jejuia pallidilutea</name>
    <dbReference type="NCBI Taxonomy" id="504487"/>
    <lineage>
        <taxon>Bacteria</taxon>
        <taxon>Pseudomonadati</taxon>
        <taxon>Bacteroidota</taxon>
        <taxon>Flavobacteriia</taxon>
        <taxon>Flavobacteriales</taxon>
        <taxon>Flavobacteriaceae</taxon>
        <taxon>Jejuia</taxon>
    </lineage>
</organism>
<dbReference type="EC" id="2.4.2.9" evidence="1"/>
<reference evidence="1 2" key="1">
    <citation type="journal article" date="2014" name="Genome Announc.">
        <title>Draft Genome Sequence of Marine Flavobacterium Jejuia pallidilutea Strain 11shimoA1 and Pigmentation Mutants.</title>
        <authorList>
            <person name="Takatani N."/>
            <person name="Nakanishi M."/>
            <person name="Meirelles P."/>
            <person name="Mino S."/>
            <person name="Suda W."/>
            <person name="Oshima K."/>
            <person name="Hattori M."/>
            <person name="Ohkuma M."/>
            <person name="Hosokawa M."/>
            <person name="Miyashita K."/>
            <person name="Thompson F.L."/>
            <person name="Niwa A."/>
            <person name="Sawabe T."/>
            <person name="Sawabe T."/>
        </authorList>
    </citation>
    <scope>NUCLEOTIDE SEQUENCE [LARGE SCALE GENOMIC DNA]</scope>
    <source>
        <strain evidence="1 2">JCM 19301</strain>
    </source>
</reference>
<comment type="caution">
    <text evidence="1">The sequence shown here is derived from an EMBL/GenBank/DDBJ whole genome shotgun (WGS) entry which is preliminary data.</text>
</comment>
<dbReference type="Proteomes" id="UP000029641">
    <property type="component" value="Unassembled WGS sequence"/>
</dbReference>
<dbReference type="InterPro" id="IPR029057">
    <property type="entry name" value="PRTase-like"/>
</dbReference>
<name>A0A090WCL6_9FLAO</name>
<keyword evidence="1" id="KW-0808">Transferase</keyword>
<dbReference type="Gene3D" id="3.40.50.2020">
    <property type="match status" value="1"/>
</dbReference>
<protein>
    <submittedName>
        <fullName evidence="1">Uracil phosphoribosyltransferase</fullName>
        <ecNumber evidence="1">2.4.2.9</ecNumber>
    </submittedName>
</protein>
<accession>A0A090WCL6</accession>